<keyword evidence="1" id="KW-0479">Metal-binding</keyword>
<evidence type="ECO:0000313" key="5">
    <source>
        <dbReference type="EMBL" id="BAE53452.1"/>
    </source>
</evidence>
<dbReference type="PANTHER" id="PTHR10587">
    <property type="entry name" value="GLYCOSYL TRANSFERASE-RELATED"/>
    <property type="match status" value="1"/>
</dbReference>
<dbReference type="SMR" id="Q2WFX5"/>
<keyword evidence="5" id="KW-0119">Carbohydrate metabolism</keyword>
<evidence type="ECO:0000256" key="2">
    <source>
        <dbReference type="ARBA" id="ARBA00022801"/>
    </source>
</evidence>
<dbReference type="GO" id="GO:0046872">
    <property type="term" value="F:metal ion binding"/>
    <property type="evidence" value="ECO:0007669"/>
    <property type="project" value="UniProtKB-KW"/>
</dbReference>
<evidence type="ECO:0000256" key="1">
    <source>
        <dbReference type="ARBA" id="ARBA00022723"/>
    </source>
</evidence>
<feature type="domain" description="NodB homology" evidence="4">
    <location>
        <begin position="17"/>
        <end position="186"/>
    </location>
</feature>
<keyword evidence="2" id="KW-0378">Hydrolase</keyword>
<dbReference type="GO" id="GO:0004099">
    <property type="term" value="F:chitin deacetylase activity"/>
    <property type="evidence" value="ECO:0007669"/>
    <property type="project" value="UniProtKB-ARBA"/>
</dbReference>
<dbReference type="SUPFAM" id="SSF88713">
    <property type="entry name" value="Glycoside hydrolase/deacetylase"/>
    <property type="match status" value="1"/>
</dbReference>
<accession>Q2WFX5</accession>
<keyword evidence="3" id="KW-0732">Signal</keyword>
<gene>
    <name evidence="5" type="primary">RsGH11</name>
</gene>
<evidence type="ECO:0000256" key="3">
    <source>
        <dbReference type="SAM" id="SignalP"/>
    </source>
</evidence>
<keyword evidence="5" id="KW-0858">Xylan degradation</keyword>
<proteinExistence type="evidence at transcript level"/>
<dbReference type="InterPro" id="IPR002509">
    <property type="entry name" value="NODB_dom"/>
</dbReference>
<dbReference type="EMBL" id="AB218596">
    <property type="protein sequence ID" value="BAE53452.1"/>
    <property type="molecule type" value="mRNA"/>
</dbReference>
<dbReference type="InterPro" id="IPR050248">
    <property type="entry name" value="Polysacc_deacetylase_ArnD"/>
</dbReference>
<protein>
    <submittedName>
        <fullName evidence="5">Predicted xylanase/chitin deacetylase</fullName>
    </submittedName>
</protein>
<dbReference type="PANTHER" id="PTHR10587:SF133">
    <property type="entry name" value="CHITIN DEACETYLASE 1-RELATED"/>
    <property type="match status" value="1"/>
</dbReference>
<dbReference type="InterPro" id="IPR011330">
    <property type="entry name" value="Glyco_hydro/deAcase_b/a-brl"/>
</dbReference>
<feature type="signal peptide" evidence="3">
    <location>
        <begin position="1"/>
        <end position="22"/>
    </location>
</feature>
<feature type="chain" id="PRO_5004218060" evidence="3">
    <location>
        <begin position="23"/>
        <end position="205"/>
    </location>
</feature>
<name>Q2WFX5_9NEOP</name>
<organism evidence="5">
    <name type="scientific">Reticulitermes speratus</name>
    <dbReference type="NCBI Taxonomy" id="60591"/>
    <lineage>
        <taxon>Eukaryota</taxon>
        <taxon>Metazoa</taxon>
        <taxon>Ecdysozoa</taxon>
        <taxon>Arthropoda</taxon>
        <taxon>Hexapoda</taxon>
        <taxon>Insecta</taxon>
        <taxon>Pterygota</taxon>
        <taxon>Neoptera</taxon>
        <taxon>Polyneoptera</taxon>
        <taxon>Dictyoptera</taxon>
        <taxon>Blattodea</taxon>
        <taxon>Blattoidea</taxon>
        <taxon>Termitoidae</taxon>
        <taxon>Rhinotermitidae</taxon>
        <taxon>Reticulitermes</taxon>
        <taxon>Frontotermes</taxon>
    </lineage>
</organism>
<dbReference type="Pfam" id="PF01522">
    <property type="entry name" value="Polysacc_deac_1"/>
    <property type="match status" value="1"/>
</dbReference>
<dbReference type="Gene3D" id="3.20.20.370">
    <property type="entry name" value="Glycoside hydrolase/deacetylase"/>
    <property type="match status" value="1"/>
</dbReference>
<sequence length="205" mass="21256">MKVIISLLALFALDFSARIALTFDDGPCSNGDSLISAITQAGVPATHFLIGQNVGGHENQIKSAVSAGHEIGCHGYNSNPPASEVTQTQQQIAAAGGGTCKIFRAPNLDYGSIVQTCAQLGLALIGTDVIGQDWNSISTSQVVSNIVNAAHDGGIALLHWPNTAPETVAAVPQIVSQLKSKGYEFLTVSGLCGSKVQAGQRIDRC</sequence>
<dbReference type="PROSITE" id="PS51677">
    <property type="entry name" value="NODB"/>
    <property type="match status" value="1"/>
</dbReference>
<keyword evidence="5" id="KW-0624">Polysaccharide degradation</keyword>
<dbReference type="AlphaFoldDB" id="Q2WFX5"/>
<dbReference type="GO" id="GO:0045493">
    <property type="term" value="P:xylan catabolic process"/>
    <property type="evidence" value="ECO:0007669"/>
    <property type="project" value="UniProtKB-KW"/>
</dbReference>
<reference evidence="5" key="1">
    <citation type="submission" date="2005-06" db="EMBL/GenBank/DDBJ databases">
        <title>EST analysis of the salivary glands of the subterranean termite Reticulitermes speratus.</title>
        <authorList>
            <person name="Watanabe H."/>
        </authorList>
    </citation>
    <scope>NUCLEOTIDE SEQUENCE</scope>
    <source>
        <tissue evidence="5">Salivary glands</tissue>
    </source>
</reference>
<evidence type="ECO:0000259" key="4">
    <source>
        <dbReference type="PROSITE" id="PS51677"/>
    </source>
</evidence>
<dbReference type="GO" id="GO:0016020">
    <property type="term" value="C:membrane"/>
    <property type="evidence" value="ECO:0007669"/>
    <property type="project" value="TreeGrafter"/>
</dbReference>